<dbReference type="EMBL" id="JAEVHI010000002">
    <property type="protein sequence ID" value="KAG5299190.1"/>
    <property type="molecule type" value="Genomic_DNA"/>
</dbReference>
<comment type="caution">
    <text evidence="5">The sequence shown here is derived from an EMBL/GenBank/DDBJ whole genome shotgun (WGS) entry which is preliminary data.</text>
</comment>
<dbReference type="InterPro" id="IPR011013">
    <property type="entry name" value="Gal_mutarotase_sf_dom"/>
</dbReference>
<organism evidence="5 6">
    <name type="scientific">Ajellomyces capsulatus</name>
    <name type="common">Darling's disease fungus</name>
    <name type="synonym">Histoplasma capsulatum</name>
    <dbReference type="NCBI Taxonomy" id="5037"/>
    <lineage>
        <taxon>Eukaryota</taxon>
        <taxon>Fungi</taxon>
        <taxon>Dikarya</taxon>
        <taxon>Ascomycota</taxon>
        <taxon>Pezizomycotina</taxon>
        <taxon>Eurotiomycetes</taxon>
        <taxon>Eurotiomycetidae</taxon>
        <taxon>Onygenales</taxon>
        <taxon>Ajellomycetaceae</taxon>
        <taxon>Histoplasma</taxon>
    </lineage>
</organism>
<evidence type="ECO:0000256" key="2">
    <source>
        <dbReference type="ARBA" id="ARBA00023235"/>
    </source>
</evidence>
<dbReference type="SUPFAM" id="SSF74650">
    <property type="entry name" value="Galactose mutarotase-like"/>
    <property type="match status" value="1"/>
</dbReference>
<dbReference type="PANTHER" id="PTHR10091:SF6">
    <property type="entry name" value="1-EPIMERASE, PUTATIVE (AFU_ORTHOLOGUE AFUA_3G13240)-RELATED"/>
    <property type="match status" value="1"/>
</dbReference>
<gene>
    <name evidence="5" type="ORF">I7I52_09407</name>
</gene>
<keyword evidence="2" id="KW-0413">Isomerase</keyword>
<dbReference type="GO" id="GO:0033499">
    <property type="term" value="P:galactose catabolic process via UDP-galactose, Leloir pathway"/>
    <property type="evidence" value="ECO:0007669"/>
    <property type="project" value="TreeGrafter"/>
</dbReference>
<keyword evidence="4" id="KW-0472">Membrane</keyword>
<keyword evidence="4" id="KW-0812">Transmembrane</keyword>
<evidence type="ECO:0000313" key="5">
    <source>
        <dbReference type="EMBL" id="KAG5299190.1"/>
    </source>
</evidence>
<dbReference type="InterPro" id="IPR047215">
    <property type="entry name" value="Galactose_mutarotase-like"/>
</dbReference>
<evidence type="ECO:0000256" key="1">
    <source>
        <dbReference type="ARBA" id="ARBA00006206"/>
    </source>
</evidence>
<dbReference type="InterPro" id="IPR014718">
    <property type="entry name" value="GH-type_carb-bd"/>
</dbReference>
<dbReference type="Pfam" id="PF01263">
    <property type="entry name" value="Aldose_epim"/>
    <property type="match status" value="1"/>
</dbReference>
<dbReference type="FunFam" id="2.70.98.10:FF:000014">
    <property type="entry name" value="Aldose 1-epimerase, putative"/>
    <property type="match status" value="1"/>
</dbReference>
<dbReference type="PANTHER" id="PTHR10091">
    <property type="entry name" value="ALDOSE-1-EPIMERASE"/>
    <property type="match status" value="1"/>
</dbReference>
<sequence>MECKKLYSGLQLFLSFSSSIIPQNLIFTTYSLLAIIITCLIIVPMYIKLPALLSSVLLLGAPPLASSKPTTSSDPFQPYVISAKNIQATLIPYGATLTSLLVNDRDGKQQDVVVGYDDPKQYKIDTETNHTYFGCIVGRYANRIKNGSFELDGVKYDITKNENHDTQTLHGGVIGYDQRPWTVVNHTENSITFSLLDTGFEGFPGEVITYATLSVRSSCTKDDTKCETKLTAKTVSLALTEETPIMLSHHIYWNLNGFKKPNVLEDTTLQLPLSKRFIKIDSAAIPTGELSDTATAFGGALDFTQPKLIGKDIASAKNCGANCTGYDNAFIIDRPNSESDWTSSPETMAVVLRMASRTTGISMQVTTNQKAVQIYSCNNQNGTIPVKKSQTNRNKMEGGYEYVDVINKYGCIVIETEGWIDGISNPEWGQNPYQIYSPETGPAVNWATFTFGNI</sequence>
<reference evidence="5 6" key="1">
    <citation type="submission" date="2021-01" db="EMBL/GenBank/DDBJ databases">
        <title>Chromosome-level genome assembly of a human fungal pathogen reveals clustering of transcriptionally co-regulated genes.</title>
        <authorList>
            <person name="Voorhies M."/>
            <person name="Cohen S."/>
            <person name="Shea T.P."/>
            <person name="Petrus S."/>
            <person name="Munoz J.F."/>
            <person name="Poplawski S."/>
            <person name="Goldman W.E."/>
            <person name="Michael T."/>
            <person name="Cuomo C.A."/>
            <person name="Sil A."/>
            <person name="Beyhan S."/>
        </authorList>
    </citation>
    <scope>NUCLEOTIDE SEQUENCE [LARGE SCALE GENOMIC DNA]</scope>
    <source>
        <strain evidence="5 6">G184AR</strain>
    </source>
</reference>
<dbReference type="GO" id="GO:0030246">
    <property type="term" value="F:carbohydrate binding"/>
    <property type="evidence" value="ECO:0007669"/>
    <property type="project" value="InterPro"/>
</dbReference>
<proteinExistence type="inferred from homology"/>
<feature type="transmembrane region" description="Helical" evidence="4">
    <location>
        <begin position="29"/>
        <end position="47"/>
    </location>
</feature>
<name>A0A8H7Z0X7_AJECA</name>
<dbReference type="AlphaFoldDB" id="A0A8H7Z0X7"/>
<dbReference type="GO" id="GO:0004034">
    <property type="term" value="F:aldose 1-epimerase activity"/>
    <property type="evidence" value="ECO:0007669"/>
    <property type="project" value="TreeGrafter"/>
</dbReference>
<accession>A0A8H7Z0X7</accession>
<comment type="similarity">
    <text evidence="1">Belongs to the aldose epimerase family.</text>
</comment>
<dbReference type="InterPro" id="IPR008183">
    <property type="entry name" value="Aldose_1/G6P_1-epimerase"/>
</dbReference>
<dbReference type="GO" id="GO:0006006">
    <property type="term" value="P:glucose metabolic process"/>
    <property type="evidence" value="ECO:0007669"/>
    <property type="project" value="TreeGrafter"/>
</dbReference>
<dbReference type="Proteomes" id="UP000670092">
    <property type="component" value="Unassembled WGS sequence"/>
</dbReference>
<protein>
    <submittedName>
        <fullName evidence="5">Aldose 1-epimerase</fullName>
    </submittedName>
</protein>
<evidence type="ECO:0000256" key="3">
    <source>
        <dbReference type="ARBA" id="ARBA00023277"/>
    </source>
</evidence>
<dbReference type="VEuPathDB" id="FungiDB:I7I52_09407"/>
<dbReference type="Gene3D" id="2.70.98.10">
    <property type="match status" value="1"/>
</dbReference>
<keyword evidence="3" id="KW-0119">Carbohydrate metabolism</keyword>
<keyword evidence="4" id="KW-1133">Transmembrane helix</keyword>
<evidence type="ECO:0000313" key="6">
    <source>
        <dbReference type="Proteomes" id="UP000670092"/>
    </source>
</evidence>
<dbReference type="CDD" id="cd09019">
    <property type="entry name" value="galactose_mutarotase_like"/>
    <property type="match status" value="1"/>
</dbReference>
<evidence type="ECO:0000256" key="4">
    <source>
        <dbReference type="SAM" id="Phobius"/>
    </source>
</evidence>
<dbReference type="OrthoDB" id="274691at2759"/>